<protein>
    <recommendedName>
        <fullName evidence="3">Transcription factor Iwr1 domain-containing protein</fullName>
    </recommendedName>
</protein>
<evidence type="ECO:0000256" key="2">
    <source>
        <dbReference type="SAM" id="MobiDB-lite"/>
    </source>
</evidence>
<dbReference type="InParanoid" id="I2H068"/>
<dbReference type="OrthoDB" id="6255506at2759"/>
<dbReference type="RefSeq" id="XP_004179289.1">
    <property type="nucleotide sequence ID" value="XM_004179241.1"/>
</dbReference>
<feature type="region of interest" description="Disordered" evidence="2">
    <location>
        <begin position="346"/>
        <end position="366"/>
    </location>
</feature>
<dbReference type="Proteomes" id="UP000002866">
    <property type="component" value="Chromosome 2"/>
</dbReference>
<dbReference type="GO" id="GO:0005634">
    <property type="term" value="C:nucleus"/>
    <property type="evidence" value="ECO:0007669"/>
    <property type="project" value="EnsemblFungi"/>
</dbReference>
<dbReference type="GeneID" id="14494041"/>
<dbReference type="OMA" id="EYPRNEF"/>
<reference evidence="4 5" key="1">
    <citation type="journal article" date="2011" name="Proc. Natl. Acad. Sci. U.S.A.">
        <title>Evolutionary erosion of yeast sex chromosomes by mating-type switching accidents.</title>
        <authorList>
            <person name="Gordon J.L."/>
            <person name="Armisen D."/>
            <person name="Proux-Wera E."/>
            <person name="Oheigeartaigh S.S."/>
            <person name="Byrne K.P."/>
            <person name="Wolfe K.H."/>
        </authorList>
    </citation>
    <scope>NUCLEOTIDE SEQUENCE [LARGE SCALE GENOMIC DNA]</scope>
    <source>
        <strain evidence="5">ATCC 34711 / CBS 6284 / DSM 70876 / NBRC 10599 / NRRL Y-10934 / UCD 77-7</strain>
    </source>
</reference>
<dbReference type="FunCoup" id="I2H068">
    <property type="interactions" value="78"/>
</dbReference>
<dbReference type="InterPro" id="IPR013883">
    <property type="entry name" value="TF_Iwr1_dom"/>
</dbReference>
<sequence>MTDISTPAFIRVKRRRNEDSVNTLLVDDENSETDIENERKIKRGRFVFKLTKTVESDAYQSSRENSSTPLLKLSDAQNKQFILEQQKKRRRESDAEEELATLKKNTENSTVQSDSHCKDLPLEISNMVNDYLKLNKQKEEDINGTIEKRKRSKKHFKGSAAKVASLPSLDYVYDIYKLEPVNETTDISSLKGSVGSVRIVKVDTDLIHDEIDNSEAELRSDDEDSNEENYYRNDYPEDEDDDRSILLGSEGEELAATETDKCAKQYELENMYLKEKSKDDNSHKDLNVAYTNSTNEYSKLFRRLEGSDDILETLKNHNHNIVDLDARDADYAEYNEDDYYEEDQWLQDEDTNMENSQDETGREDDETFERHQFFQTDKEDPMAVHRDKIFGRLQKMIDKRS</sequence>
<evidence type="ECO:0000259" key="3">
    <source>
        <dbReference type="Pfam" id="PF08574"/>
    </source>
</evidence>
<dbReference type="InterPro" id="IPR040150">
    <property type="entry name" value="Iwr1"/>
</dbReference>
<dbReference type="HOGENOM" id="CLU_044104_0_0_1"/>
<feature type="region of interest" description="Disordered" evidence="2">
    <location>
        <begin position="213"/>
        <end position="243"/>
    </location>
</feature>
<evidence type="ECO:0000256" key="1">
    <source>
        <dbReference type="ARBA" id="ARBA00010218"/>
    </source>
</evidence>
<comment type="similarity">
    <text evidence="1">Belongs to the IWR1/SLC7A6OS family.</text>
</comment>
<feature type="domain" description="Transcription factor Iwr1" evidence="3">
    <location>
        <begin position="170"/>
        <end position="239"/>
    </location>
</feature>
<dbReference type="eggNOG" id="KOG4852">
    <property type="taxonomic scope" value="Eukaryota"/>
</dbReference>
<evidence type="ECO:0000313" key="5">
    <source>
        <dbReference type="Proteomes" id="UP000002866"/>
    </source>
</evidence>
<dbReference type="KEGG" id="tbl:TBLA_0B09530"/>
<keyword evidence="5" id="KW-1185">Reference proteome</keyword>
<name>I2H068_HENB6</name>
<organism evidence="4 5">
    <name type="scientific">Henningerozyma blattae (strain ATCC 34711 / CBS 6284 / DSM 70876 / NBRC 10599 / NRRL Y-10934 / UCD 77-7)</name>
    <name type="common">Yeast</name>
    <name type="synonym">Tetrapisispora blattae</name>
    <dbReference type="NCBI Taxonomy" id="1071380"/>
    <lineage>
        <taxon>Eukaryota</taxon>
        <taxon>Fungi</taxon>
        <taxon>Dikarya</taxon>
        <taxon>Ascomycota</taxon>
        <taxon>Saccharomycotina</taxon>
        <taxon>Saccharomycetes</taxon>
        <taxon>Saccharomycetales</taxon>
        <taxon>Saccharomycetaceae</taxon>
        <taxon>Henningerozyma</taxon>
    </lineage>
</organism>
<dbReference type="GO" id="GO:0005737">
    <property type="term" value="C:cytoplasm"/>
    <property type="evidence" value="ECO:0007669"/>
    <property type="project" value="EnsemblFungi"/>
</dbReference>
<evidence type="ECO:0000313" key="4">
    <source>
        <dbReference type="EMBL" id="CCH59770.1"/>
    </source>
</evidence>
<accession>I2H068</accession>
<gene>
    <name evidence="4" type="primary">TBLA0B09530</name>
    <name evidence="4" type="ORF">TBLA_0B09530</name>
</gene>
<dbReference type="EMBL" id="HE806317">
    <property type="protein sequence ID" value="CCH59770.1"/>
    <property type="molecule type" value="Genomic_DNA"/>
</dbReference>
<dbReference type="PANTHER" id="PTHR28063:SF1">
    <property type="entry name" value="RNA POLYMERASE II NUCLEAR LOCALIZATION PROTEIN IWR1"/>
    <property type="match status" value="1"/>
</dbReference>
<proteinExistence type="inferred from homology"/>
<dbReference type="Pfam" id="PF08574">
    <property type="entry name" value="Iwr1"/>
    <property type="match status" value="1"/>
</dbReference>
<dbReference type="STRING" id="1071380.I2H068"/>
<dbReference type="GO" id="GO:0006606">
    <property type="term" value="P:protein import into nucleus"/>
    <property type="evidence" value="ECO:0007669"/>
    <property type="project" value="EnsemblFungi"/>
</dbReference>
<dbReference type="PANTHER" id="PTHR28063">
    <property type="entry name" value="RNA POLYMERASE II NUCLEAR LOCALIZATION PROTEIN IWR1"/>
    <property type="match status" value="1"/>
</dbReference>
<dbReference type="AlphaFoldDB" id="I2H068"/>